<feature type="compositionally biased region" description="Basic and acidic residues" evidence="1">
    <location>
        <begin position="67"/>
        <end position="81"/>
    </location>
</feature>
<reference evidence="2 3" key="1">
    <citation type="submission" date="2018-11" db="EMBL/GenBank/DDBJ databases">
        <authorList>
            <consortium name="Pathogen Informatics"/>
        </authorList>
    </citation>
    <scope>NUCLEOTIDE SEQUENCE [LARGE SCALE GENOMIC DNA]</scope>
</reference>
<name>A0A3P7QV21_CYLGO</name>
<dbReference type="AlphaFoldDB" id="A0A3P7QV21"/>
<feature type="region of interest" description="Disordered" evidence="1">
    <location>
        <begin position="63"/>
        <end position="93"/>
    </location>
</feature>
<feature type="region of interest" description="Disordered" evidence="1">
    <location>
        <begin position="1"/>
        <end position="26"/>
    </location>
</feature>
<feature type="non-terminal residue" evidence="2">
    <location>
        <position position="93"/>
    </location>
</feature>
<feature type="compositionally biased region" description="Low complexity" evidence="1">
    <location>
        <begin position="16"/>
        <end position="26"/>
    </location>
</feature>
<organism evidence="2 3">
    <name type="scientific">Cylicostephanus goldi</name>
    <name type="common">Nematode worm</name>
    <dbReference type="NCBI Taxonomy" id="71465"/>
    <lineage>
        <taxon>Eukaryota</taxon>
        <taxon>Metazoa</taxon>
        <taxon>Ecdysozoa</taxon>
        <taxon>Nematoda</taxon>
        <taxon>Chromadorea</taxon>
        <taxon>Rhabditida</taxon>
        <taxon>Rhabditina</taxon>
        <taxon>Rhabditomorpha</taxon>
        <taxon>Strongyloidea</taxon>
        <taxon>Strongylidae</taxon>
        <taxon>Cylicostephanus</taxon>
    </lineage>
</organism>
<evidence type="ECO:0000313" key="3">
    <source>
        <dbReference type="Proteomes" id="UP000271889"/>
    </source>
</evidence>
<dbReference type="OrthoDB" id="10629315at2759"/>
<evidence type="ECO:0000313" key="2">
    <source>
        <dbReference type="EMBL" id="VDN34746.1"/>
    </source>
</evidence>
<dbReference type="Proteomes" id="UP000271889">
    <property type="component" value="Unassembled WGS sequence"/>
</dbReference>
<gene>
    <name evidence="2" type="ORF">CGOC_LOCUS12725</name>
</gene>
<dbReference type="PROSITE" id="PS51257">
    <property type="entry name" value="PROKAR_LIPOPROTEIN"/>
    <property type="match status" value="1"/>
</dbReference>
<protein>
    <submittedName>
        <fullName evidence="2">Uncharacterized protein</fullName>
    </submittedName>
</protein>
<dbReference type="EMBL" id="UYRV01125264">
    <property type="protein sequence ID" value="VDN34746.1"/>
    <property type="molecule type" value="Genomic_DNA"/>
</dbReference>
<accession>A0A3P7QV21</accession>
<sequence length="93" mass="10057">MLLRRRFSAQRQANVSTSSSGTTGTGCLNTACSSTDSSMDASHVSTVVVGMDSRRSPLPRFAISCDPDEHHHTSTESRASKELSPVDEAVRFR</sequence>
<keyword evidence="3" id="KW-1185">Reference proteome</keyword>
<evidence type="ECO:0000256" key="1">
    <source>
        <dbReference type="SAM" id="MobiDB-lite"/>
    </source>
</evidence>
<proteinExistence type="predicted"/>